<name>A0A174HEZ4_9FIRM</name>
<keyword evidence="3" id="KW-0472">Membrane</keyword>
<dbReference type="GeneID" id="93724042"/>
<evidence type="ECO:0000256" key="6">
    <source>
        <dbReference type="SAM" id="SignalP"/>
    </source>
</evidence>
<dbReference type="EMBL" id="QRVL01000002">
    <property type="protein sequence ID" value="RGS41517.1"/>
    <property type="molecule type" value="Genomic_DNA"/>
</dbReference>
<feature type="chain" id="PRO_5038938186" evidence="6">
    <location>
        <begin position="21"/>
        <end position="483"/>
    </location>
</feature>
<dbReference type="Gene3D" id="3.40.190.10">
    <property type="entry name" value="Periplasmic binding protein-like II"/>
    <property type="match status" value="2"/>
</dbReference>
<dbReference type="Pfam" id="PF01547">
    <property type="entry name" value="SBP_bac_1"/>
    <property type="match status" value="1"/>
</dbReference>
<evidence type="ECO:0000313" key="8">
    <source>
        <dbReference type="Proteomes" id="UP000266172"/>
    </source>
</evidence>
<dbReference type="PROSITE" id="PS51257">
    <property type="entry name" value="PROKAR_LIPOPROTEIN"/>
    <property type="match status" value="1"/>
</dbReference>
<evidence type="ECO:0000256" key="2">
    <source>
        <dbReference type="ARBA" id="ARBA00022729"/>
    </source>
</evidence>
<dbReference type="OMA" id="KIRMNTE"/>
<evidence type="ECO:0000313" key="7">
    <source>
        <dbReference type="EMBL" id="RGS41517.1"/>
    </source>
</evidence>
<dbReference type="AlphaFoldDB" id="A0A174HEZ4"/>
<keyword evidence="2 6" id="KW-0732">Signal</keyword>
<organism evidence="7 8">
    <name type="scientific">Roseburia hominis</name>
    <dbReference type="NCBI Taxonomy" id="301301"/>
    <lineage>
        <taxon>Bacteria</taxon>
        <taxon>Bacillati</taxon>
        <taxon>Bacillota</taxon>
        <taxon>Clostridia</taxon>
        <taxon>Lachnospirales</taxon>
        <taxon>Lachnospiraceae</taxon>
        <taxon>Roseburia</taxon>
    </lineage>
</organism>
<keyword evidence="1" id="KW-1003">Cell membrane</keyword>
<dbReference type="Proteomes" id="UP000266172">
    <property type="component" value="Unassembled WGS sequence"/>
</dbReference>
<keyword evidence="5" id="KW-0449">Lipoprotein</keyword>
<dbReference type="PANTHER" id="PTHR43649">
    <property type="entry name" value="ARABINOSE-BINDING PROTEIN-RELATED"/>
    <property type="match status" value="1"/>
</dbReference>
<evidence type="ECO:0000256" key="4">
    <source>
        <dbReference type="ARBA" id="ARBA00023139"/>
    </source>
</evidence>
<reference evidence="7 8" key="1">
    <citation type="submission" date="2018-08" db="EMBL/GenBank/DDBJ databases">
        <title>A genome reference for cultivated species of the human gut microbiota.</title>
        <authorList>
            <person name="Zou Y."/>
            <person name="Xue W."/>
            <person name="Luo G."/>
        </authorList>
    </citation>
    <scope>NUCLEOTIDE SEQUENCE [LARGE SCALE GENOMIC DNA]</scope>
    <source>
        <strain evidence="7 8">AF22-12AC</strain>
    </source>
</reference>
<protein>
    <submittedName>
        <fullName evidence="7">Carbohydrate ABC transporter substrate-binding protein</fullName>
    </submittedName>
</protein>
<dbReference type="InterPro" id="IPR050490">
    <property type="entry name" value="Bact_solute-bd_prot1"/>
</dbReference>
<sequence>MKLKKVLAVSLAAAMTLSMAACGGSSSDSSAASDDATTGSVAATTTESGDAAETTDGALNYASIKLGEDYTDITTTIHVFNQRTDMSEDSYPGKNWEAYIADFNEMYPNITVEVETDTNYSDDSLLRLQSGDWGDIMMIPAVDKADLSEYFLPYGTLDEMEGQIKFANTWDYDGLVYGVPSTGNAQGIVYNKRVFTEAGVAETPKTPDEFIAALQAIKDYDSSIIPLYTNYADGWPMEQWDGQIAGTTTGDSTYMNQKLLHTKDPFQDYGDNTHPYALYKVLYDAVADGLTEDDFTTTSWEDSKGMINRGEIATMVLGSWAYSQMVDADSHGEDIGYMPFPITIDGKQYASAGADYSFGINAASDADHQAAAMVFVKWMTEESGFAYNEGGIPIAADDNDYPDAYAEFGDVTFVSDESALEGEEDLLNALNADSGLNINAGGKEKVQEIIEHASNGDMSYDDIMAEWNEKWTQAQEDNGVTAE</sequence>
<dbReference type="InterPro" id="IPR006059">
    <property type="entry name" value="SBP"/>
</dbReference>
<dbReference type="PANTHER" id="PTHR43649:SF33">
    <property type="entry name" value="POLYGALACTURONAN_RHAMNOGALACTURONAN-BINDING PROTEIN YTCQ"/>
    <property type="match status" value="1"/>
</dbReference>
<feature type="signal peptide" evidence="6">
    <location>
        <begin position="1"/>
        <end position="20"/>
    </location>
</feature>
<accession>A0A174HEZ4</accession>
<evidence type="ECO:0000256" key="5">
    <source>
        <dbReference type="ARBA" id="ARBA00023288"/>
    </source>
</evidence>
<gene>
    <name evidence="7" type="ORF">DWX93_05195</name>
</gene>
<comment type="caution">
    <text evidence="7">The sequence shown here is derived from an EMBL/GenBank/DDBJ whole genome shotgun (WGS) entry which is preliminary data.</text>
</comment>
<dbReference type="RefSeq" id="WP_014080412.1">
    <property type="nucleotide sequence ID" value="NZ_CAUELN010000002.1"/>
</dbReference>
<evidence type="ECO:0000256" key="3">
    <source>
        <dbReference type="ARBA" id="ARBA00023136"/>
    </source>
</evidence>
<keyword evidence="4" id="KW-0564">Palmitate</keyword>
<evidence type="ECO:0000256" key="1">
    <source>
        <dbReference type="ARBA" id="ARBA00022475"/>
    </source>
</evidence>
<proteinExistence type="predicted"/>
<dbReference type="SUPFAM" id="SSF53850">
    <property type="entry name" value="Periplasmic binding protein-like II"/>
    <property type="match status" value="1"/>
</dbReference>